<sequence>MSESKKPSLAIVTLTYNNWDLLENCIASVFKQNLETVGEVEFSITDDGTHDFNYKFVQSTVEKWSQGSRVRTAININESNIGTVASFNRAINRTESDIIVILSADDAFYDNSVLSKVTREFETGASQIITTKRSVCDKSLTKEMRIEPSDNFKPLFKEKNELNLYKYIATKGNIISGASVCFTKKIYDELGGFDENYRLLEDYPFFLKALENNINIKFCDFVSIKYSDSGVSAPVGSSLNPMLKSDFVKLYKRLLESNNLTVFQKRRIFYSKCLDISEKKSLYNILRYLEQFLYSAFKKLKLFYR</sequence>
<dbReference type="AlphaFoldDB" id="A0AA42B884"/>
<evidence type="ECO:0000259" key="1">
    <source>
        <dbReference type="Pfam" id="PF00535"/>
    </source>
</evidence>
<organism evidence="2 3">
    <name type="scientific">Echinimonas agarilytica</name>
    <dbReference type="NCBI Taxonomy" id="1215918"/>
    <lineage>
        <taxon>Bacteria</taxon>
        <taxon>Pseudomonadati</taxon>
        <taxon>Pseudomonadota</taxon>
        <taxon>Gammaproteobacteria</taxon>
        <taxon>Alteromonadales</taxon>
        <taxon>Echinimonadaceae</taxon>
        <taxon>Echinimonas</taxon>
    </lineage>
</organism>
<keyword evidence="3" id="KW-1185">Reference proteome</keyword>
<dbReference type="PANTHER" id="PTHR22916">
    <property type="entry name" value="GLYCOSYLTRANSFERASE"/>
    <property type="match status" value="1"/>
</dbReference>
<name>A0AA42B884_9GAMM</name>
<dbReference type="RefSeq" id="WP_251261547.1">
    <property type="nucleotide sequence ID" value="NZ_JAMQGP010000004.1"/>
</dbReference>
<feature type="domain" description="Glycosyltransferase 2-like" evidence="1">
    <location>
        <begin position="11"/>
        <end position="160"/>
    </location>
</feature>
<reference evidence="2 3" key="1">
    <citation type="journal article" date="2013" name="Antonie Van Leeuwenhoek">
        <title>Echinimonas agarilytica gen. nov., sp. nov., a new gammaproteobacterium isolated from the sea urchin Strongylocentrotus intermedius.</title>
        <authorList>
            <person name="Nedashkovskaya O.I."/>
            <person name="Stenkova A.M."/>
            <person name="Zhukova N.V."/>
            <person name="Van Trappen S."/>
            <person name="Lee J.S."/>
            <person name="Kim S.B."/>
        </authorList>
    </citation>
    <scope>NUCLEOTIDE SEQUENCE [LARGE SCALE GENOMIC DNA]</scope>
    <source>
        <strain evidence="2 3">KMM 6351</strain>
    </source>
</reference>
<dbReference type="InterPro" id="IPR001173">
    <property type="entry name" value="Glyco_trans_2-like"/>
</dbReference>
<keyword evidence="2" id="KW-0808">Transferase</keyword>
<evidence type="ECO:0000313" key="3">
    <source>
        <dbReference type="Proteomes" id="UP001165393"/>
    </source>
</evidence>
<dbReference type="InterPro" id="IPR029044">
    <property type="entry name" value="Nucleotide-diphossugar_trans"/>
</dbReference>
<dbReference type="Proteomes" id="UP001165393">
    <property type="component" value="Unassembled WGS sequence"/>
</dbReference>
<protein>
    <submittedName>
        <fullName evidence="2">Glycosyltransferase</fullName>
        <ecNumber evidence="2">2.4.-.-</ecNumber>
    </submittedName>
</protein>
<dbReference type="EC" id="2.4.-.-" evidence="2"/>
<dbReference type="Gene3D" id="3.90.550.10">
    <property type="entry name" value="Spore Coat Polysaccharide Biosynthesis Protein SpsA, Chain A"/>
    <property type="match status" value="1"/>
</dbReference>
<dbReference type="Pfam" id="PF00535">
    <property type="entry name" value="Glycos_transf_2"/>
    <property type="match status" value="1"/>
</dbReference>
<proteinExistence type="predicted"/>
<dbReference type="GO" id="GO:0016758">
    <property type="term" value="F:hexosyltransferase activity"/>
    <property type="evidence" value="ECO:0007669"/>
    <property type="project" value="UniProtKB-ARBA"/>
</dbReference>
<gene>
    <name evidence="2" type="ORF">NAF29_10650</name>
</gene>
<keyword evidence="2" id="KW-0328">Glycosyltransferase</keyword>
<dbReference type="EMBL" id="JAMQGP010000004">
    <property type="protein sequence ID" value="MCM2680123.1"/>
    <property type="molecule type" value="Genomic_DNA"/>
</dbReference>
<dbReference type="SUPFAM" id="SSF53448">
    <property type="entry name" value="Nucleotide-diphospho-sugar transferases"/>
    <property type="match status" value="1"/>
</dbReference>
<comment type="caution">
    <text evidence="2">The sequence shown here is derived from an EMBL/GenBank/DDBJ whole genome shotgun (WGS) entry which is preliminary data.</text>
</comment>
<evidence type="ECO:0000313" key="2">
    <source>
        <dbReference type="EMBL" id="MCM2680123.1"/>
    </source>
</evidence>
<accession>A0AA42B884</accession>
<dbReference type="PANTHER" id="PTHR22916:SF3">
    <property type="entry name" value="UDP-GLCNAC:BETAGAL BETA-1,3-N-ACETYLGLUCOSAMINYLTRANSFERASE-LIKE PROTEIN 1"/>
    <property type="match status" value="1"/>
</dbReference>